<proteinExistence type="predicted"/>
<feature type="transmembrane region" description="Helical" evidence="1">
    <location>
        <begin position="12"/>
        <end position="32"/>
    </location>
</feature>
<dbReference type="EMBL" id="CAUWAG010000018">
    <property type="protein sequence ID" value="CAJ2511142.1"/>
    <property type="molecule type" value="Genomic_DNA"/>
</dbReference>
<dbReference type="InterPro" id="IPR019251">
    <property type="entry name" value="DUF2231_TM"/>
</dbReference>
<reference evidence="3" key="1">
    <citation type="submission" date="2023-10" db="EMBL/GenBank/DDBJ databases">
        <authorList>
            <person name="Hackl T."/>
        </authorList>
    </citation>
    <scope>NUCLEOTIDE SEQUENCE</scope>
</reference>
<keyword evidence="1" id="KW-0472">Membrane</keyword>
<feature type="transmembrane region" description="Helical" evidence="1">
    <location>
        <begin position="52"/>
        <end position="77"/>
    </location>
</feature>
<organism evidence="3 4">
    <name type="scientific">Anthostomella pinea</name>
    <dbReference type="NCBI Taxonomy" id="933095"/>
    <lineage>
        <taxon>Eukaryota</taxon>
        <taxon>Fungi</taxon>
        <taxon>Dikarya</taxon>
        <taxon>Ascomycota</taxon>
        <taxon>Pezizomycotina</taxon>
        <taxon>Sordariomycetes</taxon>
        <taxon>Xylariomycetidae</taxon>
        <taxon>Xylariales</taxon>
        <taxon>Xylariaceae</taxon>
        <taxon>Anthostomella</taxon>
    </lineage>
</organism>
<sequence length="174" mass="18761">MSLNHPTHPATVHWPLAFLTAAYGLDTLHTMYSYVPSAITSYFPASAEMPRIAYYALSAGLLTSIPSVVTGIANAAQMVQSQGMYEADGKTLKPKMKVIIAHALSNDVIIALSGYIWYLRNQSSSLNLTYAPQSWMVGVEAVMGLALLYSANLGGTLVYNYGMGLRMGSKNKSS</sequence>
<evidence type="ECO:0000313" key="4">
    <source>
        <dbReference type="Proteomes" id="UP001295740"/>
    </source>
</evidence>
<dbReference type="Pfam" id="PF09990">
    <property type="entry name" value="DUF2231"/>
    <property type="match status" value="1"/>
</dbReference>
<keyword evidence="1" id="KW-0812">Transmembrane</keyword>
<name>A0AAI8VU60_9PEZI</name>
<evidence type="ECO:0000256" key="1">
    <source>
        <dbReference type="SAM" id="Phobius"/>
    </source>
</evidence>
<dbReference type="Proteomes" id="UP001295740">
    <property type="component" value="Unassembled WGS sequence"/>
</dbReference>
<comment type="caution">
    <text evidence="3">The sequence shown here is derived from an EMBL/GenBank/DDBJ whole genome shotgun (WGS) entry which is preliminary data.</text>
</comment>
<protein>
    <submittedName>
        <fullName evidence="3">Uu.00g067670.m01.CDS01</fullName>
    </submittedName>
</protein>
<feature type="transmembrane region" description="Helical" evidence="1">
    <location>
        <begin position="98"/>
        <end position="118"/>
    </location>
</feature>
<gene>
    <name evidence="3" type="ORF">KHLLAP_LOCUS11610</name>
</gene>
<feature type="transmembrane region" description="Helical" evidence="1">
    <location>
        <begin position="138"/>
        <end position="162"/>
    </location>
</feature>
<dbReference type="AlphaFoldDB" id="A0AAI8VU60"/>
<feature type="domain" description="DUF2231" evidence="2">
    <location>
        <begin position="5"/>
        <end position="164"/>
    </location>
</feature>
<evidence type="ECO:0000313" key="3">
    <source>
        <dbReference type="EMBL" id="CAJ2511142.1"/>
    </source>
</evidence>
<keyword evidence="4" id="KW-1185">Reference proteome</keyword>
<keyword evidence="1" id="KW-1133">Transmembrane helix</keyword>
<accession>A0AAI8VU60</accession>
<evidence type="ECO:0000259" key="2">
    <source>
        <dbReference type="Pfam" id="PF09990"/>
    </source>
</evidence>